<organism evidence="9 10">
    <name type="scientific">Wallemia ichthyophaga (strain EXF-994 / CBS 113033)</name>
    <dbReference type="NCBI Taxonomy" id="1299270"/>
    <lineage>
        <taxon>Eukaryota</taxon>
        <taxon>Fungi</taxon>
        <taxon>Dikarya</taxon>
        <taxon>Basidiomycota</taxon>
        <taxon>Wallemiomycotina</taxon>
        <taxon>Wallemiomycetes</taxon>
        <taxon>Wallemiales</taxon>
        <taxon>Wallemiaceae</taxon>
        <taxon>Wallemia</taxon>
    </lineage>
</organism>
<gene>
    <name evidence="9" type="ORF">J056_001919</name>
</gene>
<dbReference type="HOGENOM" id="CLU_014923_2_1_1"/>
<dbReference type="RefSeq" id="XP_009269822.1">
    <property type="nucleotide sequence ID" value="XM_009271547.1"/>
</dbReference>
<evidence type="ECO:0000256" key="6">
    <source>
        <dbReference type="SAM" id="MobiDB-lite"/>
    </source>
</evidence>
<dbReference type="InterPro" id="IPR007185">
    <property type="entry name" value="DNA_pol_a/d/e_bsu"/>
</dbReference>
<dbReference type="Pfam" id="PF04042">
    <property type="entry name" value="DNA_pol_E_B"/>
    <property type="match status" value="1"/>
</dbReference>
<name>R9AAW5_WALI9</name>
<comment type="similarity">
    <text evidence="2">Belongs to the DNA polymerase alpha subunit B family.</text>
</comment>
<dbReference type="KEGG" id="wic:J056_001919"/>
<reference evidence="10" key="1">
    <citation type="journal article" date="2013" name="BMC Genomics">
        <title>Genome and transcriptome sequencing of the halophilic fungus Wallemia ichthyophaga: haloadaptations present and absent.</title>
        <authorList>
            <person name="Zajc J."/>
            <person name="Liu Y."/>
            <person name="Dai W."/>
            <person name="Yang Z."/>
            <person name="Hu J."/>
            <person name="Gostincar C."/>
            <person name="Gunde-Cimerman N."/>
        </authorList>
    </citation>
    <scope>NUCLEOTIDE SEQUENCE [LARGE SCALE GENOMIC DNA]</scope>
    <source>
        <strain evidence="10">EXF-994 / CBS 113033</strain>
    </source>
</reference>
<proteinExistence type="inferred from homology"/>
<evidence type="ECO:0000259" key="7">
    <source>
        <dbReference type="Pfam" id="PF04042"/>
    </source>
</evidence>
<dbReference type="Pfam" id="PF22062">
    <property type="entry name" value="OB_DPOA2"/>
    <property type="match status" value="1"/>
</dbReference>
<evidence type="ECO:0000256" key="3">
    <source>
        <dbReference type="ARBA" id="ARBA00018596"/>
    </source>
</evidence>
<evidence type="ECO:0000256" key="4">
    <source>
        <dbReference type="ARBA" id="ARBA00022705"/>
    </source>
</evidence>
<feature type="domain" description="DNA polymerase alpha subunit B OB" evidence="8">
    <location>
        <begin position="180"/>
        <end position="296"/>
    </location>
</feature>
<dbReference type="GO" id="GO:0005658">
    <property type="term" value="C:alpha DNA polymerase:primase complex"/>
    <property type="evidence" value="ECO:0007669"/>
    <property type="project" value="TreeGrafter"/>
</dbReference>
<evidence type="ECO:0000313" key="9">
    <source>
        <dbReference type="EMBL" id="EOQ99363.1"/>
    </source>
</evidence>
<dbReference type="InterPro" id="IPR016722">
    <property type="entry name" value="DNA_pol_alpha_bsu"/>
</dbReference>
<dbReference type="GO" id="GO:0003677">
    <property type="term" value="F:DNA binding"/>
    <property type="evidence" value="ECO:0007669"/>
    <property type="project" value="InterPro"/>
</dbReference>
<dbReference type="EMBL" id="KE007242">
    <property type="protein sequence ID" value="EOQ99363.1"/>
    <property type="molecule type" value="Genomic_DNA"/>
</dbReference>
<feature type="domain" description="DNA polymerase alpha/delta/epsilon subunit B" evidence="7">
    <location>
        <begin position="328"/>
        <end position="523"/>
    </location>
</feature>
<dbReference type="PIRSF" id="PIRSF018300">
    <property type="entry name" value="DNA_pol_alph_2"/>
    <property type="match status" value="1"/>
</dbReference>
<dbReference type="PANTHER" id="PTHR23061:SF12">
    <property type="entry name" value="DNA POLYMERASE ALPHA SUBUNIT B"/>
    <property type="match status" value="1"/>
</dbReference>
<dbReference type="AlphaFoldDB" id="R9AAW5"/>
<dbReference type="eggNOG" id="KOG1625">
    <property type="taxonomic scope" value="Eukaryota"/>
</dbReference>
<dbReference type="InterPro" id="IPR054300">
    <property type="entry name" value="OB_DPOA2"/>
</dbReference>
<dbReference type="Proteomes" id="UP000014064">
    <property type="component" value="Unassembled WGS sequence"/>
</dbReference>
<dbReference type="STRING" id="1299270.R9AAW5"/>
<keyword evidence="5" id="KW-0539">Nucleus</keyword>
<evidence type="ECO:0000256" key="5">
    <source>
        <dbReference type="ARBA" id="ARBA00023242"/>
    </source>
</evidence>
<sequence length="550" mass="61781">MTSTNSHSHSISKLFNTSDENLSLELLSTCKIHNLPPEELYFKWESFILNNSIDKNLNVSNLRNFKLQLRSEAAQSTPVKNHSLNLKKRVNQQSTPLKSTQSNQSPLTPSNHSNDSTPKPTHNHFALRKNPDLIVNTFNGHLNLAPKYSGLEPRVNLMSAVSLNKFKYRYMFEKLSERSAVLDERIDYFANRVKDLFKGEPNFEIGDPSIVNMSQRICIGRICKESDITKLSDDSVILETSKTLGSGARIPLRFSNECKVRGVPKGSKGIRLFPGRIIGVLGSNRGAGYFGVEEIFTMPPLSAVKTHSTELLEMQHSTDSLGSSPMSVMVATGPFTIDNNLNYEPFDALMSQVEKRQPDVLVLLGPFIDSNHPMIQAGQIDLLPEDLFRMRIGNRLTRALEVAAGCTAVLIPSVRDLITPYVVYPQNSLPRNNLGLPPKQRCKCVTNPASFHVNEVLFGISNVDNLMHLRNQEFFKTLKEADQEDDAVQDSNPRDNMMSLCRDIIDQQSYYPMFPPPKEMSHELNLDVSHLELASFPNGKTGEEDEEKYA</sequence>
<feature type="compositionally biased region" description="Polar residues" evidence="6">
    <location>
        <begin position="91"/>
        <end position="120"/>
    </location>
</feature>
<evidence type="ECO:0000256" key="2">
    <source>
        <dbReference type="ARBA" id="ARBA00007299"/>
    </source>
</evidence>
<dbReference type="OrthoDB" id="336885at2759"/>
<dbReference type="OMA" id="PFLDIEH"/>
<evidence type="ECO:0000256" key="1">
    <source>
        <dbReference type="ARBA" id="ARBA00004123"/>
    </source>
</evidence>
<dbReference type="GO" id="GO:0006270">
    <property type="term" value="P:DNA replication initiation"/>
    <property type="evidence" value="ECO:0007669"/>
    <property type="project" value="TreeGrafter"/>
</dbReference>
<comment type="subcellular location">
    <subcellularLocation>
        <location evidence="1">Nucleus</location>
    </subcellularLocation>
</comment>
<feature type="region of interest" description="Disordered" evidence="6">
    <location>
        <begin position="74"/>
        <end position="125"/>
    </location>
</feature>
<evidence type="ECO:0000259" key="8">
    <source>
        <dbReference type="Pfam" id="PF22062"/>
    </source>
</evidence>
<protein>
    <recommendedName>
        <fullName evidence="3">DNA polymerase alpha subunit B</fullName>
    </recommendedName>
</protein>
<accession>R9AAW5</accession>
<dbReference type="Gene3D" id="3.60.21.60">
    <property type="match status" value="1"/>
</dbReference>
<dbReference type="PANTHER" id="PTHR23061">
    <property type="entry name" value="DNA POLYMERASE 2 ALPHA 70 KDA SUBUNIT"/>
    <property type="match status" value="1"/>
</dbReference>
<keyword evidence="10" id="KW-1185">Reference proteome</keyword>
<dbReference type="GeneID" id="20374871"/>
<keyword evidence="4" id="KW-0235">DNA replication</keyword>
<evidence type="ECO:0000313" key="10">
    <source>
        <dbReference type="Proteomes" id="UP000014064"/>
    </source>
</evidence>
<feature type="compositionally biased region" description="Polar residues" evidence="6">
    <location>
        <begin position="74"/>
        <end position="84"/>
    </location>
</feature>